<dbReference type="GO" id="GO:0071244">
    <property type="term" value="P:cellular response to carbon dioxide"/>
    <property type="evidence" value="ECO:0007669"/>
    <property type="project" value="TreeGrafter"/>
</dbReference>
<dbReference type="InterPro" id="IPR036874">
    <property type="entry name" value="Carbonic_anhydrase_sf"/>
</dbReference>
<evidence type="ECO:0000256" key="2">
    <source>
        <dbReference type="ARBA" id="ARBA00012925"/>
    </source>
</evidence>
<feature type="binding site" evidence="7">
    <location>
        <position position="48"/>
    </location>
    <ligand>
        <name>Zn(2+)</name>
        <dbReference type="ChEBI" id="CHEBI:29105"/>
    </ligand>
</feature>
<evidence type="ECO:0000256" key="3">
    <source>
        <dbReference type="ARBA" id="ARBA00022723"/>
    </source>
</evidence>
<keyword evidence="10" id="KW-1185">Reference proteome</keyword>
<evidence type="ECO:0000256" key="7">
    <source>
        <dbReference type="PIRSR" id="PIRSR601765-1"/>
    </source>
</evidence>
<dbReference type="InParanoid" id="A0A0C3EP96"/>
<comment type="cofactor">
    <cofactor evidence="7">
        <name>Zn(2+)</name>
        <dbReference type="ChEBI" id="CHEBI:29105"/>
    </cofactor>
    <text evidence="7">Binds 1 zinc ion per subunit.</text>
</comment>
<comment type="catalytic activity">
    <reaction evidence="6 8">
        <text>hydrogencarbonate + H(+) = CO2 + H2O</text>
        <dbReference type="Rhea" id="RHEA:10748"/>
        <dbReference type="ChEBI" id="CHEBI:15377"/>
        <dbReference type="ChEBI" id="CHEBI:15378"/>
        <dbReference type="ChEBI" id="CHEBI:16526"/>
        <dbReference type="ChEBI" id="CHEBI:17544"/>
        <dbReference type="EC" id="4.2.1.1"/>
    </reaction>
</comment>
<comment type="similarity">
    <text evidence="1 8">Belongs to the beta-class carbonic anhydrase family.</text>
</comment>
<dbReference type="OrthoDB" id="10248475at2759"/>
<dbReference type="InterPro" id="IPR001765">
    <property type="entry name" value="Carbonic_anhydrase"/>
</dbReference>
<reference evidence="10" key="2">
    <citation type="submission" date="2015-01" db="EMBL/GenBank/DDBJ databases">
        <title>Evolutionary Origins and Diversification of the Mycorrhizal Mutualists.</title>
        <authorList>
            <consortium name="DOE Joint Genome Institute"/>
            <consortium name="Mycorrhizal Genomics Consortium"/>
            <person name="Kohler A."/>
            <person name="Kuo A."/>
            <person name="Nagy L.G."/>
            <person name="Floudas D."/>
            <person name="Copeland A."/>
            <person name="Barry K.W."/>
            <person name="Cichocki N."/>
            <person name="Veneault-Fourrey C."/>
            <person name="LaButti K."/>
            <person name="Lindquist E.A."/>
            <person name="Lipzen A."/>
            <person name="Lundell T."/>
            <person name="Morin E."/>
            <person name="Murat C."/>
            <person name="Riley R."/>
            <person name="Ohm R."/>
            <person name="Sun H."/>
            <person name="Tunlid A."/>
            <person name="Henrissat B."/>
            <person name="Grigoriev I.V."/>
            <person name="Hibbett D.S."/>
            <person name="Martin F."/>
        </authorList>
    </citation>
    <scope>NUCLEOTIDE SEQUENCE [LARGE SCALE GENOMIC DNA]</scope>
    <source>
        <strain evidence="10">F 1598</strain>
    </source>
</reference>
<dbReference type="CDD" id="cd00883">
    <property type="entry name" value="beta_CA_cladeA"/>
    <property type="match status" value="1"/>
</dbReference>
<keyword evidence="5 8" id="KW-0456">Lyase</keyword>
<dbReference type="Proteomes" id="UP000054166">
    <property type="component" value="Unassembled WGS sequence"/>
</dbReference>
<dbReference type="GO" id="GO:0004089">
    <property type="term" value="F:carbonate dehydratase activity"/>
    <property type="evidence" value="ECO:0007669"/>
    <property type="project" value="UniProtKB-UniRule"/>
</dbReference>
<evidence type="ECO:0000313" key="10">
    <source>
        <dbReference type="Proteomes" id="UP000054166"/>
    </source>
</evidence>
<dbReference type="EMBL" id="KN833061">
    <property type="protein sequence ID" value="KIM74410.1"/>
    <property type="molecule type" value="Genomic_DNA"/>
</dbReference>
<evidence type="ECO:0000256" key="4">
    <source>
        <dbReference type="ARBA" id="ARBA00022833"/>
    </source>
</evidence>
<feature type="binding site" evidence="7">
    <location>
        <position position="105"/>
    </location>
    <ligand>
        <name>Zn(2+)</name>
        <dbReference type="ChEBI" id="CHEBI:29105"/>
    </ligand>
</feature>
<dbReference type="FunCoup" id="A0A0C3EP96">
    <property type="interactions" value="256"/>
</dbReference>
<evidence type="ECO:0000256" key="8">
    <source>
        <dbReference type="RuleBase" id="RU003956"/>
    </source>
</evidence>
<name>A0A0C3EP96_PILCF</name>
<evidence type="ECO:0000313" key="9">
    <source>
        <dbReference type="EMBL" id="KIM74410.1"/>
    </source>
</evidence>
<dbReference type="SUPFAM" id="SSF53056">
    <property type="entry name" value="beta-carbonic anhydrase, cab"/>
    <property type="match status" value="1"/>
</dbReference>
<comment type="function">
    <text evidence="8">Reversible hydration of carbon dioxide.</text>
</comment>
<dbReference type="EC" id="4.2.1.1" evidence="2 8"/>
<protein>
    <recommendedName>
        <fullName evidence="2 8">Carbonic anhydrase</fullName>
        <ecNumber evidence="2 8">4.2.1.1</ecNumber>
    </recommendedName>
    <alternativeName>
        <fullName evidence="8">Carbonate dehydratase</fullName>
    </alternativeName>
</protein>
<gene>
    <name evidence="9" type="ORF">PILCRDRAFT_14435</name>
</gene>
<dbReference type="STRING" id="765440.A0A0C3EP96"/>
<dbReference type="HOGENOM" id="CLU_053879_3_2_1"/>
<dbReference type="Pfam" id="PF00484">
    <property type="entry name" value="Pro_CA"/>
    <property type="match status" value="1"/>
</dbReference>
<feature type="binding site" evidence="7">
    <location>
        <position position="102"/>
    </location>
    <ligand>
        <name>Zn(2+)</name>
        <dbReference type="ChEBI" id="CHEBI:29105"/>
    </ligand>
</feature>
<keyword evidence="4 7" id="KW-0862">Zinc</keyword>
<dbReference type="PANTHER" id="PTHR11002">
    <property type="entry name" value="CARBONIC ANHYDRASE"/>
    <property type="match status" value="1"/>
</dbReference>
<evidence type="ECO:0000256" key="5">
    <source>
        <dbReference type="ARBA" id="ARBA00023239"/>
    </source>
</evidence>
<dbReference type="AlphaFoldDB" id="A0A0C3EP96"/>
<keyword evidence="3 7" id="KW-0479">Metal-binding</keyword>
<dbReference type="GO" id="GO:0008270">
    <property type="term" value="F:zinc ion binding"/>
    <property type="evidence" value="ECO:0007669"/>
    <property type="project" value="UniProtKB-UniRule"/>
</dbReference>
<evidence type="ECO:0000256" key="1">
    <source>
        <dbReference type="ARBA" id="ARBA00006217"/>
    </source>
</evidence>
<evidence type="ECO:0000256" key="6">
    <source>
        <dbReference type="ARBA" id="ARBA00048348"/>
    </source>
</evidence>
<proteinExistence type="inferred from homology"/>
<accession>A0A0C3EP96</accession>
<dbReference type="Gene3D" id="3.40.1050.10">
    <property type="entry name" value="Carbonic anhydrase"/>
    <property type="match status" value="1"/>
</dbReference>
<sequence>MAYQHSSLSRLLLANAQWALDVEESHPGFFKQLAQGQSPKILWIGCADSRVPESVVSACKPGDLFVHRNIANQFHLHDDSAQSVLSYAVSVLGVEHIVVVGHTQCGGAAACLNFAQSPSTPTPDTPLNRWLTPLTSLAASVQKRLPTPSASEALSILVEENVKAQVQNVCKAAPVTAAWAAHETKGRSLWVHGWVFEIENGKLRDLEVSKGPTLADSGDAIEV</sequence>
<feature type="binding site" evidence="7">
    <location>
        <position position="46"/>
    </location>
    <ligand>
        <name>Zn(2+)</name>
        <dbReference type="ChEBI" id="CHEBI:29105"/>
    </ligand>
</feature>
<dbReference type="PANTHER" id="PTHR11002:SF76">
    <property type="entry name" value="CARBONIC ANHYDRASE"/>
    <property type="match status" value="1"/>
</dbReference>
<dbReference type="GO" id="GO:0034599">
    <property type="term" value="P:cellular response to oxidative stress"/>
    <property type="evidence" value="ECO:0007669"/>
    <property type="project" value="TreeGrafter"/>
</dbReference>
<dbReference type="SMART" id="SM00947">
    <property type="entry name" value="Pro_CA"/>
    <property type="match status" value="1"/>
</dbReference>
<reference evidence="9 10" key="1">
    <citation type="submission" date="2014-04" db="EMBL/GenBank/DDBJ databases">
        <authorList>
            <consortium name="DOE Joint Genome Institute"/>
            <person name="Kuo A."/>
            <person name="Tarkka M."/>
            <person name="Buscot F."/>
            <person name="Kohler A."/>
            <person name="Nagy L.G."/>
            <person name="Floudas D."/>
            <person name="Copeland A."/>
            <person name="Barry K.W."/>
            <person name="Cichocki N."/>
            <person name="Veneault-Fourrey C."/>
            <person name="LaButti K."/>
            <person name="Lindquist E.A."/>
            <person name="Lipzen A."/>
            <person name="Lundell T."/>
            <person name="Morin E."/>
            <person name="Murat C."/>
            <person name="Sun H."/>
            <person name="Tunlid A."/>
            <person name="Henrissat B."/>
            <person name="Grigoriev I.V."/>
            <person name="Hibbett D.S."/>
            <person name="Martin F."/>
            <person name="Nordberg H.P."/>
            <person name="Cantor M.N."/>
            <person name="Hua S.X."/>
        </authorList>
    </citation>
    <scope>NUCLEOTIDE SEQUENCE [LARGE SCALE GENOMIC DNA]</scope>
    <source>
        <strain evidence="9 10">F 1598</strain>
    </source>
</reference>
<organism evidence="9 10">
    <name type="scientific">Piloderma croceum (strain F 1598)</name>
    <dbReference type="NCBI Taxonomy" id="765440"/>
    <lineage>
        <taxon>Eukaryota</taxon>
        <taxon>Fungi</taxon>
        <taxon>Dikarya</taxon>
        <taxon>Basidiomycota</taxon>
        <taxon>Agaricomycotina</taxon>
        <taxon>Agaricomycetes</taxon>
        <taxon>Agaricomycetidae</taxon>
        <taxon>Atheliales</taxon>
        <taxon>Atheliaceae</taxon>
        <taxon>Piloderma</taxon>
    </lineage>
</organism>